<comment type="caution">
    <text evidence="8">The sequence shown here is derived from an EMBL/GenBank/DDBJ whole genome shotgun (WGS) entry which is preliminary data.</text>
</comment>
<dbReference type="InterPro" id="IPR036188">
    <property type="entry name" value="FAD/NAD-bd_sf"/>
</dbReference>
<dbReference type="InterPro" id="IPR051473">
    <property type="entry name" value="P2Ox-like"/>
</dbReference>
<dbReference type="Gene3D" id="3.30.410.40">
    <property type="match status" value="1"/>
</dbReference>
<reference evidence="8 9" key="1">
    <citation type="submission" date="2021-01" db="EMBL/GenBank/DDBJ databases">
        <title>Sequencing the genomes of 1000 actinobacteria strains.</title>
        <authorList>
            <person name="Klenk H.-P."/>
        </authorList>
    </citation>
    <scope>NUCLEOTIDE SEQUENCE [LARGE SCALE GENOMIC DNA]</scope>
    <source>
        <strain evidence="8 9">DSM 13057</strain>
    </source>
</reference>
<evidence type="ECO:0000313" key="9">
    <source>
        <dbReference type="Proteomes" id="UP000776164"/>
    </source>
</evidence>
<evidence type="ECO:0000259" key="7">
    <source>
        <dbReference type="Pfam" id="PF05199"/>
    </source>
</evidence>
<evidence type="ECO:0000256" key="3">
    <source>
        <dbReference type="ARBA" id="ARBA00022630"/>
    </source>
</evidence>
<dbReference type="Pfam" id="PF05199">
    <property type="entry name" value="GMC_oxred_C"/>
    <property type="match status" value="1"/>
</dbReference>
<dbReference type="SUPFAM" id="SSF51905">
    <property type="entry name" value="FAD/NAD(P)-binding domain"/>
    <property type="match status" value="1"/>
</dbReference>
<dbReference type="Pfam" id="PF00732">
    <property type="entry name" value="GMC_oxred_N"/>
    <property type="match status" value="1"/>
</dbReference>
<dbReference type="Gene3D" id="3.50.50.60">
    <property type="entry name" value="FAD/NAD(P)-binding domain"/>
    <property type="match status" value="2"/>
</dbReference>
<keyword evidence="3" id="KW-0285">Flavoprotein</keyword>
<comment type="similarity">
    <text evidence="2">Belongs to the GMC oxidoreductase family.</text>
</comment>
<dbReference type="Proteomes" id="UP000776164">
    <property type="component" value="Unassembled WGS sequence"/>
</dbReference>
<evidence type="ECO:0000256" key="2">
    <source>
        <dbReference type="ARBA" id="ARBA00010790"/>
    </source>
</evidence>
<dbReference type="RefSeq" id="WP_205111302.1">
    <property type="nucleotide sequence ID" value="NZ_BAAAHT010000001.1"/>
</dbReference>
<dbReference type="PANTHER" id="PTHR42784:SF1">
    <property type="entry name" value="PYRANOSE 2-OXIDASE"/>
    <property type="match status" value="1"/>
</dbReference>
<dbReference type="InterPro" id="IPR000172">
    <property type="entry name" value="GMC_OxRdtase_N"/>
</dbReference>
<dbReference type="SUPFAM" id="SSF54373">
    <property type="entry name" value="FAD-linked reductases, C-terminal domain"/>
    <property type="match status" value="1"/>
</dbReference>
<evidence type="ECO:0000259" key="6">
    <source>
        <dbReference type="Pfam" id="PF00732"/>
    </source>
</evidence>
<evidence type="ECO:0000256" key="4">
    <source>
        <dbReference type="ARBA" id="ARBA00022827"/>
    </source>
</evidence>
<accession>A0ABS2L998</accession>
<evidence type="ECO:0000313" key="8">
    <source>
        <dbReference type="EMBL" id="MBM7473673.1"/>
    </source>
</evidence>
<name>A0ABS2L998_9MICO</name>
<gene>
    <name evidence="8" type="ORF">JOE66_003307</name>
</gene>
<protein>
    <submittedName>
        <fullName evidence="8">Choline dehydrogenase-like flavoprotein</fullName>
    </submittedName>
</protein>
<dbReference type="InterPro" id="IPR007867">
    <property type="entry name" value="GMC_OxRtase_C"/>
</dbReference>
<dbReference type="PANTHER" id="PTHR42784">
    <property type="entry name" value="PYRANOSE 2-OXIDASE"/>
    <property type="match status" value="1"/>
</dbReference>
<keyword evidence="9" id="KW-1185">Reference proteome</keyword>
<evidence type="ECO:0000256" key="5">
    <source>
        <dbReference type="ARBA" id="ARBA00023002"/>
    </source>
</evidence>
<dbReference type="EMBL" id="JAFBBU010000001">
    <property type="protein sequence ID" value="MBM7473673.1"/>
    <property type="molecule type" value="Genomic_DNA"/>
</dbReference>
<organism evidence="8 9">
    <name type="scientific">Subtercola frigoramans</name>
    <dbReference type="NCBI Taxonomy" id="120298"/>
    <lineage>
        <taxon>Bacteria</taxon>
        <taxon>Bacillati</taxon>
        <taxon>Actinomycetota</taxon>
        <taxon>Actinomycetes</taxon>
        <taxon>Micrococcales</taxon>
        <taxon>Microbacteriaceae</taxon>
        <taxon>Subtercola</taxon>
    </lineage>
</organism>
<evidence type="ECO:0000256" key="1">
    <source>
        <dbReference type="ARBA" id="ARBA00001974"/>
    </source>
</evidence>
<sequence>MVDAPASVHIVIVGSGPIGAIVARQLRVSHPGATIAMVEAGPKIGTRADEHLSTTADPAVRRFYAKAVRSAVQSEYVSASPATCRSASGSAWDPGVHPLSVLGEAPGTMIGAGFSWNVGGMGAHWTAACPSPFGREIPAFLDPSVWDADHAVAQRLLQVDSSIFPKTTAGVQAAVRLAEMFPEIAEGRGVQTMPMAGTVDETGRYRRTGPVDILPTMADPADSTFVLLADTLCTSIVSDGASATGVLLRHLPTGDTYELDADVVVVAADTFRTPQLLYASGIRPRALGRFLNEHVFVTGFTTLSEDPSEDVLSQLDEYEPHIGAWWLPSVDDRQPYHGQMMETIDRESGTHRLGIAWYVNTDIDESNRVEFSDDARDVLGMPSMSIHFAYSAADEQRIVAATASHSAVGRALGRFDSDSVTPLPVGGSMHSTGTVRMGLVDDGRSVCDPTGRVWGTSNIFVAGNGVIPTAVSCNTTLTAATLAVGTARAISEFLTTCGASTRVAGRETE</sequence>
<keyword evidence="4" id="KW-0274">FAD</keyword>
<feature type="domain" description="Glucose-methanol-choline oxidoreductase C-terminal" evidence="7">
    <location>
        <begin position="366"/>
        <end position="483"/>
    </location>
</feature>
<comment type="cofactor">
    <cofactor evidence="1">
        <name>FAD</name>
        <dbReference type="ChEBI" id="CHEBI:57692"/>
    </cofactor>
</comment>
<keyword evidence="5" id="KW-0560">Oxidoreductase</keyword>
<proteinExistence type="inferred from homology"/>
<feature type="domain" description="Glucose-methanol-choline oxidoreductase N-terminal" evidence="6">
    <location>
        <begin position="224"/>
        <end position="295"/>
    </location>
</feature>